<dbReference type="Proteomes" id="UP000749559">
    <property type="component" value="Unassembled WGS sequence"/>
</dbReference>
<dbReference type="InterPro" id="IPR000210">
    <property type="entry name" value="BTB/POZ_dom"/>
</dbReference>
<keyword evidence="4 13" id="KW-0812">Transmembrane</keyword>
<keyword evidence="5" id="KW-0631">Potassium channel</keyword>
<evidence type="ECO:0000313" key="16">
    <source>
        <dbReference type="Proteomes" id="UP000749559"/>
    </source>
</evidence>
<accession>A0A8S4N0P7</accession>
<dbReference type="GO" id="GO:0005251">
    <property type="term" value="F:delayed rectifier potassium channel activity"/>
    <property type="evidence" value="ECO:0007669"/>
    <property type="project" value="TreeGrafter"/>
</dbReference>
<feature type="transmembrane region" description="Helical" evidence="13">
    <location>
        <begin position="372"/>
        <end position="393"/>
    </location>
</feature>
<protein>
    <recommendedName>
        <fullName evidence="14">BTB domain-containing protein</fullName>
    </recommendedName>
</protein>
<keyword evidence="8 13" id="KW-1133">Transmembrane helix</keyword>
<dbReference type="GO" id="GO:0001508">
    <property type="term" value="P:action potential"/>
    <property type="evidence" value="ECO:0007669"/>
    <property type="project" value="TreeGrafter"/>
</dbReference>
<dbReference type="Gene3D" id="1.10.287.70">
    <property type="match status" value="1"/>
</dbReference>
<keyword evidence="3" id="KW-0633">Potassium transport</keyword>
<evidence type="ECO:0000256" key="3">
    <source>
        <dbReference type="ARBA" id="ARBA00022538"/>
    </source>
</evidence>
<dbReference type="PANTHER" id="PTHR11537">
    <property type="entry name" value="VOLTAGE-GATED POTASSIUM CHANNEL"/>
    <property type="match status" value="1"/>
</dbReference>
<dbReference type="PRINTS" id="PR00169">
    <property type="entry name" value="KCHANNEL"/>
</dbReference>
<name>A0A8S4N0P7_OWEFU</name>
<dbReference type="EMBL" id="CAIIXF020000001">
    <property type="protein sequence ID" value="CAH1774796.1"/>
    <property type="molecule type" value="Genomic_DNA"/>
</dbReference>
<evidence type="ECO:0000256" key="1">
    <source>
        <dbReference type="ARBA" id="ARBA00004141"/>
    </source>
</evidence>
<dbReference type="Pfam" id="PF00520">
    <property type="entry name" value="Ion_trans"/>
    <property type="match status" value="1"/>
</dbReference>
<dbReference type="GO" id="GO:0051260">
    <property type="term" value="P:protein homooligomerization"/>
    <property type="evidence" value="ECO:0007669"/>
    <property type="project" value="InterPro"/>
</dbReference>
<feature type="transmembrane region" description="Helical" evidence="13">
    <location>
        <begin position="214"/>
        <end position="233"/>
    </location>
</feature>
<feature type="transmembrane region" description="Helical" evidence="13">
    <location>
        <begin position="332"/>
        <end position="352"/>
    </location>
</feature>
<feature type="transmembrane region" description="Helical" evidence="13">
    <location>
        <begin position="300"/>
        <end position="320"/>
    </location>
</feature>
<dbReference type="PRINTS" id="PR01491">
    <property type="entry name" value="KVCHANNEL"/>
</dbReference>
<evidence type="ECO:0000256" key="7">
    <source>
        <dbReference type="ARBA" id="ARBA00022958"/>
    </source>
</evidence>
<evidence type="ECO:0000256" key="12">
    <source>
        <dbReference type="ARBA" id="ARBA00061303"/>
    </source>
</evidence>
<evidence type="ECO:0000256" key="9">
    <source>
        <dbReference type="ARBA" id="ARBA00023065"/>
    </source>
</evidence>
<dbReference type="InterPro" id="IPR003968">
    <property type="entry name" value="K_chnl_volt-dep_Kv"/>
</dbReference>
<sequence>MSKIIDVLQCDKVGVMEHDDLMKGDHPKPIKMSTGLHSKLSIAIEPVSDNETIDHGVADDDVKIVINVGGLRHETVVSTLQRYRNTRLCSLADRHLEVDKKEYFYDRHPGVFSGIIDFYRSGELHVPMDVCGALVKRELDFWQIDESNILPCCWTKYSSYIDNQMILAEFNDSLMNDDTLKETIRLQRENSTTRWTELQWKVWLVLDHPRSSRYAMFYAVTSFVFVMASISGYCLETLPILQIKDNITSVCEGKNQTIVLEKAIPSLQNMDMMCTVFFTIEIIVRIVFAPKKLEFFKSFMNIIDIVALLPLYVQVILTYAPAPDNCISHHKAVLELIFILRIIRIFRIFHLVKHYKALSILVHAIKASVQELLMLAIFLLIAMLVFSTLIFYIEGHLSESTANGSFETIPLGFWWAIITMTTVGYGDVHPRSAFGYVIGALCALSGLLLVALTIPVISNNFALFYRHARTKSNLSARKSRSMKLIRRKTLKKTLSGNPAPPSPAKSDLDSDGGVCFSLDTPAKSLNRRAKLIAESEANSSSEVLLMTPINKSKANNNTM</sequence>
<evidence type="ECO:0000256" key="8">
    <source>
        <dbReference type="ARBA" id="ARBA00022989"/>
    </source>
</evidence>
<evidence type="ECO:0000256" key="4">
    <source>
        <dbReference type="ARBA" id="ARBA00022692"/>
    </source>
</evidence>
<keyword evidence="10 13" id="KW-0472">Membrane</keyword>
<evidence type="ECO:0000256" key="10">
    <source>
        <dbReference type="ARBA" id="ARBA00023136"/>
    </source>
</evidence>
<dbReference type="InterPro" id="IPR003974">
    <property type="entry name" value="K_chnl_volt-dep_Kv3"/>
</dbReference>
<feature type="transmembrane region" description="Helical" evidence="13">
    <location>
        <begin position="433"/>
        <end position="457"/>
    </location>
</feature>
<dbReference type="Gene3D" id="1.20.120.350">
    <property type="entry name" value="Voltage-gated potassium channels. Chain C"/>
    <property type="match status" value="1"/>
</dbReference>
<dbReference type="FunFam" id="3.30.710.10:FF:000020">
    <property type="entry name" value="Potassium voltage-gated channel protein Shaw"/>
    <property type="match status" value="1"/>
</dbReference>
<dbReference type="PANTHER" id="PTHR11537:SF252">
    <property type="entry name" value="POTASSIUM VOLTAGE-GATED CHANNEL PROTEIN SHAW"/>
    <property type="match status" value="1"/>
</dbReference>
<dbReference type="OrthoDB" id="10025005at2759"/>
<organism evidence="15 16">
    <name type="scientific">Owenia fusiformis</name>
    <name type="common">Polychaete worm</name>
    <dbReference type="NCBI Taxonomy" id="6347"/>
    <lineage>
        <taxon>Eukaryota</taxon>
        <taxon>Metazoa</taxon>
        <taxon>Spiralia</taxon>
        <taxon>Lophotrochozoa</taxon>
        <taxon>Annelida</taxon>
        <taxon>Polychaeta</taxon>
        <taxon>Sedentaria</taxon>
        <taxon>Canalipalpata</taxon>
        <taxon>Sabellida</taxon>
        <taxon>Oweniida</taxon>
        <taxon>Oweniidae</taxon>
        <taxon>Owenia</taxon>
    </lineage>
</organism>
<comment type="similarity">
    <text evidence="12">Belongs to the potassium channel family. C (Shaw) (TC 1.A.1.2) subfamily. Shaw sub-subfamily.</text>
</comment>
<keyword evidence="7" id="KW-0630">Potassium</keyword>
<gene>
    <name evidence="15" type="ORF">OFUS_LOCUS2184</name>
</gene>
<keyword evidence="11" id="KW-0407">Ion channel</keyword>
<dbReference type="FunFam" id="1.10.287.70:FF:000002">
    <property type="entry name" value="Potassium voltage-gated channel subfamily a member"/>
    <property type="match status" value="1"/>
</dbReference>
<proteinExistence type="inferred from homology"/>
<dbReference type="GO" id="GO:0008076">
    <property type="term" value="C:voltage-gated potassium channel complex"/>
    <property type="evidence" value="ECO:0007669"/>
    <property type="project" value="InterPro"/>
</dbReference>
<comment type="subcellular location">
    <subcellularLocation>
        <location evidence="1">Membrane</location>
        <topology evidence="1">Multi-pass membrane protein</topology>
    </subcellularLocation>
</comment>
<dbReference type="SUPFAM" id="SSF81324">
    <property type="entry name" value="Voltage-gated potassium channels"/>
    <property type="match status" value="1"/>
</dbReference>
<dbReference type="SUPFAM" id="SSF54695">
    <property type="entry name" value="POZ domain"/>
    <property type="match status" value="1"/>
</dbReference>
<dbReference type="InterPro" id="IPR005821">
    <property type="entry name" value="Ion_trans_dom"/>
</dbReference>
<dbReference type="InterPro" id="IPR011333">
    <property type="entry name" value="SKP1/BTB/POZ_sf"/>
</dbReference>
<dbReference type="Pfam" id="PF02214">
    <property type="entry name" value="BTB_2"/>
    <property type="match status" value="1"/>
</dbReference>
<evidence type="ECO:0000313" key="15">
    <source>
        <dbReference type="EMBL" id="CAH1774796.1"/>
    </source>
</evidence>
<feature type="transmembrane region" description="Helical" evidence="13">
    <location>
        <begin position="408"/>
        <end position="426"/>
    </location>
</feature>
<keyword evidence="6" id="KW-0851">Voltage-gated channel</keyword>
<feature type="domain" description="BTB" evidence="14">
    <location>
        <begin position="62"/>
        <end position="159"/>
    </location>
</feature>
<evidence type="ECO:0000256" key="6">
    <source>
        <dbReference type="ARBA" id="ARBA00022882"/>
    </source>
</evidence>
<dbReference type="AlphaFoldDB" id="A0A8S4N0P7"/>
<dbReference type="InterPro" id="IPR003131">
    <property type="entry name" value="T1-type_BTB"/>
</dbReference>
<keyword evidence="9" id="KW-0406">Ion transport</keyword>
<dbReference type="SMART" id="SM00225">
    <property type="entry name" value="BTB"/>
    <property type="match status" value="1"/>
</dbReference>
<dbReference type="InterPro" id="IPR027359">
    <property type="entry name" value="Volt_channel_dom_sf"/>
</dbReference>
<comment type="caution">
    <text evidence="15">The sequence shown here is derived from an EMBL/GenBank/DDBJ whole genome shotgun (WGS) entry which is preliminary data.</text>
</comment>
<evidence type="ECO:0000256" key="2">
    <source>
        <dbReference type="ARBA" id="ARBA00022448"/>
    </source>
</evidence>
<evidence type="ECO:0000256" key="13">
    <source>
        <dbReference type="SAM" id="Phobius"/>
    </source>
</evidence>
<dbReference type="InterPro" id="IPR028325">
    <property type="entry name" value="VG_K_chnl"/>
</dbReference>
<dbReference type="Gene3D" id="3.30.710.10">
    <property type="entry name" value="Potassium Channel Kv1.1, Chain A"/>
    <property type="match status" value="1"/>
</dbReference>
<keyword evidence="2" id="KW-0813">Transport</keyword>
<keyword evidence="16" id="KW-1185">Reference proteome</keyword>
<dbReference type="PRINTS" id="PR01498">
    <property type="entry name" value="SHAWCHANNEL"/>
</dbReference>
<evidence type="ECO:0000256" key="5">
    <source>
        <dbReference type="ARBA" id="ARBA00022826"/>
    </source>
</evidence>
<evidence type="ECO:0000259" key="14">
    <source>
        <dbReference type="SMART" id="SM00225"/>
    </source>
</evidence>
<reference evidence="15" key="1">
    <citation type="submission" date="2022-03" db="EMBL/GenBank/DDBJ databases">
        <authorList>
            <person name="Martin C."/>
        </authorList>
    </citation>
    <scope>NUCLEOTIDE SEQUENCE</scope>
</reference>
<evidence type="ECO:0000256" key="11">
    <source>
        <dbReference type="ARBA" id="ARBA00023303"/>
    </source>
</evidence>